<evidence type="ECO:0000256" key="1">
    <source>
        <dbReference type="ARBA" id="ARBA00004651"/>
    </source>
</evidence>
<feature type="domain" description="Acyltransferase 3" evidence="9">
    <location>
        <begin position="12"/>
        <end position="326"/>
    </location>
</feature>
<proteinExistence type="predicted"/>
<gene>
    <name evidence="10" type="ORF">UFOPK2657_00016</name>
</gene>
<evidence type="ECO:0000256" key="7">
    <source>
        <dbReference type="ARBA" id="ARBA00023315"/>
    </source>
</evidence>
<keyword evidence="4 8" id="KW-0812">Transmembrane</keyword>
<dbReference type="PANTHER" id="PTHR23028">
    <property type="entry name" value="ACETYLTRANSFERASE"/>
    <property type="match status" value="1"/>
</dbReference>
<name>A0A6J6PZ66_9ZZZZ</name>
<reference evidence="10" key="1">
    <citation type="submission" date="2020-05" db="EMBL/GenBank/DDBJ databases">
        <authorList>
            <person name="Chiriac C."/>
            <person name="Salcher M."/>
            <person name="Ghai R."/>
            <person name="Kavagutti S V."/>
        </authorList>
    </citation>
    <scope>NUCLEOTIDE SEQUENCE</scope>
</reference>
<keyword evidence="2" id="KW-1003">Cell membrane</keyword>
<feature type="transmembrane region" description="Helical" evidence="8">
    <location>
        <begin position="171"/>
        <end position="189"/>
    </location>
</feature>
<feature type="transmembrane region" description="Helical" evidence="8">
    <location>
        <begin position="12"/>
        <end position="29"/>
    </location>
</feature>
<feature type="transmembrane region" description="Helical" evidence="8">
    <location>
        <begin position="243"/>
        <end position="262"/>
    </location>
</feature>
<dbReference type="EMBL" id="CAEZYG010000001">
    <property type="protein sequence ID" value="CAB4701174.1"/>
    <property type="molecule type" value="Genomic_DNA"/>
</dbReference>
<keyword evidence="7" id="KW-0012">Acyltransferase</keyword>
<dbReference type="InterPro" id="IPR002656">
    <property type="entry name" value="Acyl_transf_3_dom"/>
</dbReference>
<evidence type="ECO:0000256" key="3">
    <source>
        <dbReference type="ARBA" id="ARBA00022679"/>
    </source>
</evidence>
<dbReference type="Gene3D" id="3.40.50.1110">
    <property type="entry name" value="SGNH hydrolase"/>
    <property type="match status" value="1"/>
</dbReference>
<protein>
    <submittedName>
        <fullName evidence="10">Unannotated protein</fullName>
    </submittedName>
</protein>
<keyword evidence="6 8" id="KW-0472">Membrane</keyword>
<evidence type="ECO:0000256" key="4">
    <source>
        <dbReference type="ARBA" id="ARBA00022692"/>
    </source>
</evidence>
<dbReference type="PANTHER" id="PTHR23028:SF53">
    <property type="entry name" value="ACYL_TRANSF_3 DOMAIN-CONTAINING PROTEIN"/>
    <property type="match status" value="1"/>
</dbReference>
<comment type="subcellular location">
    <subcellularLocation>
        <location evidence="1">Cell membrane</location>
        <topology evidence="1">Multi-pass membrane protein</topology>
    </subcellularLocation>
</comment>
<evidence type="ECO:0000256" key="6">
    <source>
        <dbReference type="ARBA" id="ARBA00023136"/>
    </source>
</evidence>
<feature type="transmembrane region" description="Helical" evidence="8">
    <location>
        <begin position="78"/>
        <end position="98"/>
    </location>
</feature>
<dbReference type="GO" id="GO:0005886">
    <property type="term" value="C:plasma membrane"/>
    <property type="evidence" value="ECO:0007669"/>
    <property type="project" value="UniProtKB-SubCell"/>
</dbReference>
<dbReference type="AlphaFoldDB" id="A0A6J6PZ66"/>
<dbReference type="GO" id="GO:0009103">
    <property type="term" value="P:lipopolysaccharide biosynthetic process"/>
    <property type="evidence" value="ECO:0007669"/>
    <property type="project" value="TreeGrafter"/>
</dbReference>
<feature type="transmembrane region" description="Helical" evidence="8">
    <location>
        <begin position="268"/>
        <end position="289"/>
    </location>
</feature>
<organism evidence="10">
    <name type="scientific">freshwater metagenome</name>
    <dbReference type="NCBI Taxonomy" id="449393"/>
    <lineage>
        <taxon>unclassified sequences</taxon>
        <taxon>metagenomes</taxon>
        <taxon>ecological metagenomes</taxon>
    </lineage>
</organism>
<evidence type="ECO:0000256" key="2">
    <source>
        <dbReference type="ARBA" id="ARBA00022475"/>
    </source>
</evidence>
<feature type="transmembrane region" description="Helical" evidence="8">
    <location>
        <begin position="149"/>
        <end position="164"/>
    </location>
</feature>
<evidence type="ECO:0000256" key="8">
    <source>
        <dbReference type="SAM" id="Phobius"/>
    </source>
</evidence>
<dbReference type="InterPro" id="IPR036514">
    <property type="entry name" value="SGNH_hydro_sf"/>
</dbReference>
<dbReference type="InterPro" id="IPR050879">
    <property type="entry name" value="Acyltransferase_3"/>
</dbReference>
<feature type="transmembrane region" description="Helical" evidence="8">
    <location>
        <begin position="201"/>
        <end position="223"/>
    </location>
</feature>
<feature type="transmembrane region" description="Helical" evidence="8">
    <location>
        <begin position="35"/>
        <end position="57"/>
    </location>
</feature>
<feature type="transmembrane region" description="Helical" evidence="8">
    <location>
        <begin position="376"/>
        <end position="397"/>
    </location>
</feature>
<evidence type="ECO:0000259" key="9">
    <source>
        <dbReference type="Pfam" id="PF01757"/>
    </source>
</evidence>
<evidence type="ECO:0000313" key="10">
    <source>
        <dbReference type="EMBL" id="CAB4701174.1"/>
    </source>
</evidence>
<dbReference type="GO" id="GO:0016747">
    <property type="term" value="F:acyltransferase activity, transferring groups other than amino-acyl groups"/>
    <property type="evidence" value="ECO:0007669"/>
    <property type="project" value="InterPro"/>
</dbReference>
<accession>A0A6J6PZ66</accession>
<keyword evidence="3" id="KW-0808">Transferase</keyword>
<dbReference type="SUPFAM" id="SSF52266">
    <property type="entry name" value="SGNH hydrolase"/>
    <property type="match status" value="1"/>
</dbReference>
<evidence type="ECO:0000256" key="5">
    <source>
        <dbReference type="ARBA" id="ARBA00022989"/>
    </source>
</evidence>
<dbReference type="Pfam" id="PF01757">
    <property type="entry name" value="Acyl_transf_3"/>
    <property type="match status" value="1"/>
</dbReference>
<sequence length="667" mass="72926">MNVRQTLGYQPALDGLRALSIIAVILYHADIQWIPGGFLGVEVFFVVSGYLITALLIEERESFGRISLKMFWVRRARRLLPALFAMLAATAFVVAFYAKDSAPDFRRDVFPAVGYVSNWWQIYFVDTPYFAASALPVLRHLWSLAVEEQWYLLWPLLFIGVVAHKRIHSKGSGAICAVGAVAIMVFTAARFVADDEIRTNVLYLSTFTRSSGLLLGAAVAFLWRPWRSSAVRIPKLRRAGADLVALAAIGVLVFLSATQHVFDESLYRWALGLTSFTSACMVAVVVRPGNTFAKMLLSNKALVEVGRRSYGLYLWHWPIFVVAGARENGVRLAVALTITVVINEFSYAFIETPARKGAIGNWWGQRSQLTAMRRRLPIALGVVFVSALVGTGVKVVGIEARDLSVDTANSEVVFVVPTTLPSPSSLPGASTTTTTIAKLPRRVVIVGDSQAHSLAVNKPSGIEKTFIVTDGSIDGCGVYDRGVGTGGKNGTFRRNFANCVGFEKSWAKSATNAKAEVALVVLGAWEVLDLKINSFLFKVNTTPADTMFRTQVQRGVAALRQTGATVALLEVACMRPVDSSGGPVPALPERGDDTRTAHLNELLREIAAPENDGVYFVNGPREWCNNPKISTSLSYRWDGVHAYKPGAKLIFETVAQQLLQLPVKPRN</sequence>
<keyword evidence="5 8" id="KW-1133">Transmembrane helix</keyword>